<dbReference type="AlphaFoldDB" id="A0A7C9F8X7"/>
<dbReference type="PROSITE" id="PS51840">
    <property type="entry name" value="C2_NT"/>
    <property type="match status" value="1"/>
</dbReference>
<name>A0A7C9F8X7_OPUST</name>
<feature type="compositionally biased region" description="Low complexity" evidence="1">
    <location>
        <begin position="213"/>
        <end position="231"/>
    </location>
</feature>
<dbReference type="EMBL" id="GISG01258903">
    <property type="protein sequence ID" value="MBA4673404.1"/>
    <property type="molecule type" value="Transcribed_RNA"/>
</dbReference>
<dbReference type="GO" id="GO:0005643">
    <property type="term" value="C:nuclear pore"/>
    <property type="evidence" value="ECO:0007669"/>
    <property type="project" value="InterPro"/>
</dbReference>
<evidence type="ECO:0000313" key="3">
    <source>
        <dbReference type="EMBL" id="MBA4673404.1"/>
    </source>
</evidence>
<reference evidence="3" key="2">
    <citation type="submission" date="2020-07" db="EMBL/GenBank/DDBJ databases">
        <authorList>
            <person name="Vera ALvarez R."/>
            <person name="Arias-Moreno D.M."/>
            <person name="Jimenez-Jacinto V."/>
            <person name="Jimenez-Bremont J.F."/>
            <person name="Swaminathan K."/>
            <person name="Moose S.P."/>
            <person name="Guerrero-Gonzalez M.L."/>
            <person name="Marino-Ramirez L."/>
            <person name="Landsman D."/>
            <person name="Rodriguez-Kessler M."/>
            <person name="Delgado-Sanchez P."/>
        </authorList>
    </citation>
    <scope>NUCLEOTIDE SEQUENCE</scope>
    <source>
        <tissue evidence="3">Cladode</tissue>
    </source>
</reference>
<feature type="compositionally biased region" description="Polar residues" evidence="1">
    <location>
        <begin position="271"/>
        <end position="282"/>
    </location>
</feature>
<sequence>MVLGLRGKNRSCPSVKVDYFIHVKDIKPWPPTQSLKTVRSILIQWTNGDRNSGSTSAVAPSISDGKIEFNESFRLPVLLSRDLSVKNGDIEVFHKNLLEFNLYEPRRDKTVKGQLLGTAIIDLADYGVINESTDITVPVNCTRSFRNTAQPLLYLKIQPYDQVRSTSTSTLRGKLEKDSSLDKNGGDSVSALMSEEYADEAEVSSLTDDDISSHSSLAASSVLESSGASPSQNRENGTERGKYPTGLGIENQDHKKSNLRVERDPNDNLKDSSSCAISVEGSSSPVCATNVRASLSDASKMEFGSHPEYASASGGKPLMPFHADGSGQQIEKEAANPKGRAHSKSMSDEGSASKAVPVDVSENEDSENDSEPVPGRKNSSEVAATANLDDVEVDDRENYEQSEQEQKMLEEKKLLIGYESSSRFSQDDVSKQVFTDSPLGRDRLRHVKSVRSPMDSARSNGLAGIGFKTALKHEAKVFPAEKGSASPYTKAQELEQRLKMLEGELIEAAGIEVALYSVVAEHGSSINKVHAPARRLSRLYFQAEQGMRRASTAQSAVSGLVVVAKACGNDVPRLTFWLSNCVMLRAIVNEAFKEERLPVSAGPSVDRIGSKKGMNNRPSALNWQVSSPGKIGNRCGLGKSFEDWEDPLTLLRALEKVEFWIFSRIVESVWWQTLTPHMQSSAAQVIDKILDSGSRRNYRRTSSSCDEEQVNLSLELWKKAFKDACERLCPLRAGGHECGCLPVLAKLIMEQCVARLDVAMFNAILRESADAIPTDPVSDPISDAKVLPIPAGKSSFGAGAQLKNAIGNWSRWLTDLFGMDDDDAPEDETDDDRENHKNDSSFKSFYLLKSLSDLMMLPKDMLLSESIRKEVCPAFGSQLIIRVLENFAPDEFCLDPIPDAVFEALDAEDSLGEEGSIMNFPCTAPAVFYSPPPASSLAGIIDRNVGAGSQSHLRRSGSVLRRSNTSDDELDELDSPLNSILGDSLQASPVEMRSKQNAIQDLGRGVVRYHLLRQMWGKDIELRF</sequence>
<reference evidence="3" key="1">
    <citation type="journal article" date="2013" name="J. Plant Res.">
        <title>Effect of fungi and light on seed germination of three Opuntia species from semiarid lands of central Mexico.</title>
        <authorList>
            <person name="Delgado-Sanchez P."/>
            <person name="Jimenez-Bremont J.F."/>
            <person name="Guerrero-Gonzalez Mde L."/>
            <person name="Flores J."/>
        </authorList>
    </citation>
    <scope>NUCLEOTIDE SEQUENCE</scope>
    <source>
        <tissue evidence="3">Cladode</tissue>
    </source>
</reference>
<evidence type="ECO:0000259" key="2">
    <source>
        <dbReference type="PROSITE" id="PS51840"/>
    </source>
</evidence>
<feature type="region of interest" description="Disordered" evidence="1">
    <location>
        <begin position="305"/>
        <end position="406"/>
    </location>
</feature>
<protein>
    <recommendedName>
        <fullName evidence="2">C2 NT-type domain-containing protein</fullName>
    </recommendedName>
</protein>
<accession>A0A7C9F8X7</accession>
<feature type="compositionally biased region" description="Basic and acidic residues" evidence="1">
    <location>
        <begin position="173"/>
        <end position="185"/>
    </location>
</feature>
<feature type="compositionally biased region" description="Acidic residues" evidence="1">
    <location>
        <begin position="361"/>
        <end position="370"/>
    </location>
</feature>
<feature type="compositionally biased region" description="Acidic residues" evidence="1">
    <location>
        <begin position="196"/>
        <end position="210"/>
    </location>
</feature>
<dbReference type="EMBL" id="GISG01258901">
    <property type="protein sequence ID" value="MBA4673403.1"/>
    <property type="molecule type" value="Transcribed_RNA"/>
</dbReference>
<dbReference type="InterPro" id="IPR019448">
    <property type="entry name" value="NT-C2"/>
</dbReference>
<feature type="domain" description="C2 NT-type" evidence="2">
    <location>
        <begin position="7"/>
        <end position="161"/>
    </location>
</feature>
<feature type="region of interest" description="Disordered" evidence="1">
    <location>
        <begin position="949"/>
        <end position="973"/>
    </location>
</feature>
<feature type="compositionally biased region" description="Basic and acidic residues" evidence="1">
    <location>
        <begin position="251"/>
        <end position="270"/>
    </location>
</feature>
<evidence type="ECO:0000256" key="1">
    <source>
        <dbReference type="SAM" id="MobiDB-lite"/>
    </source>
</evidence>
<dbReference type="InterPro" id="IPR021827">
    <property type="entry name" value="Nup186/Nup192/Nup205"/>
</dbReference>
<feature type="region of interest" description="Disordered" evidence="1">
    <location>
        <begin position="167"/>
        <end position="282"/>
    </location>
</feature>
<feature type="compositionally biased region" description="Basic and acidic residues" evidence="1">
    <location>
        <begin position="396"/>
        <end position="406"/>
    </location>
</feature>
<dbReference type="Pfam" id="PF10358">
    <property type="entry name" value="NT-C2"/>
    <property type="match status" value="1"/>
</dbReference>
<dbReference type="PANTHER" id="PTHR31344">
    <property type="entry name" value="NUCLEAR PORE COMPLEX PROTEIN NUP205"/>
    <property type="match status" value="1"/>
</dbReference>
<organism evidence="3">
    <name type="scientific">Opuntia streptacantha</name>
    <name type="common">Prickly pear cactus</name>
    <name type="synonym">Opuntia cardona</name>
    <dbReference type="NCBI Taxonomy" id="393608"/>
    <lineage>
        <taxon>Eukaryota</taxon>
        <taxon>Viridiplantae</taxon>
        <taxon>Streptophyta</taxon>
        <taxon>Embryophyta</taxon>
        <taxon>Tracheophyta</taxon>
        <taxon>Spermatophyta</taxon>
        <taxon>Magnoliopsida</taxon>
        <taxon>eudicotyledons</taxon>
        <taxon>Gunneridae</taxon>
        <taxon>Pentapetalae</taxon>
        <taxon>Caryophyllales</taxon>
        <taxon>Cactineae</taxon>
        <taxon>Cactaceae</taxon>
        <taxon>Opuntioideae</taxon>
        <taxon>Opuntia</taxon>
    </lineage>
</organism>
<dbReference type="PANTHER" id="PTHR31344:SF15">
    <property type="entry name" value="EEIG1_EHBP1 PROTEIN AMINO-TERMINAL DOMAIN PROTEIN"/>
    <property type="match status" value="1"/>
</dbReference>
<proteinExistence type="predicted"/>